<feature type="transmembrane region" description="Helical" evidence="1">
    <location>
        <begin position="7"/>
        <end position="24"/>
    </location>
</feature>
<keyword evidence="1" id="KW-0812">Transmembrane</keyword>
<accession>A0A7X3FJ16</accession>
<dbReference type="EMBL" id="RHLK01000006">
    <property type="protein sequence ID" value="MVP00394.1"/>
    <property type="molecule type" value="Genomic_DNA"/>
</dbReference>
<gene>
    <name evidence="2" type="ORF">EDM21_12810</name>
</gene>
<name>A0A7X3FJ16_9BACL</name>
<keyword evidence="3" id="KW-1185">Reference proteome</keyword>
<dbReference type="AlphaFoldDB" id="A0A7X3FJ16"/>
<dbReference type="RefSeq" id="WP_157336031.1">
    <property type="nucleotide sequence ID" value="NZ_RHLK01000006.1"/>
</dbReference>
<evidence type="ECO:0000313" key="3">
    <source>
        <dbReference type="Proteomes" id="UP000490800"/>
    </source>
</evidence>
<feature type="transmembrane region" description="Helical" evidence="1">
    <location>
        <begin position="39"/>
        <end position="58"/>
    </location>
</feature>
<dbReference type="Proteomes" id="UP000490800">
    <property type="component" value="Unassembled WGS sequence"/>
</dbReference>
<protein>
    <submittedName>
        <fullName evidence="2">Uncharacterized protein</fullName>
    </submittedName>
</protein>
<evidence type="ECO:0000256" key="1">
    <source>
        <dbReference type="SAM" id="Phobius"/>
    </source>
</evidence>
<proteinExistence type="predicted"/>
<sequence length="166" mass="19351">MKSPMFILFKMFVLIFLFFIIRNWNSGIESTWSDDAYEAFSYVLIFFIVFSLAAAIPIGSKSNPLLLADDIVDKIASSTSSYTLVEGNRGLYTYSVKIEENIIIDIYSPVENPEQLYESMKTYREILQICDTSKTKNVLYRLEMKMKELEYMLEDNIFTTLYIQKV</sequence>
<comment type="caution">
    <text evidence="2">The sequence shown here is derived from an EMBL/GenBank/DDBJ whole genome shotgun (WGS) entry which is preliminary data.</text>
</comment>
<keyword evidence="1" id="KW-0472">Membrane</keyword>
<organism evidence="2 3">
    <name type="scientific">Paenibacillus lutrae</name>
    <dbReference type="NCBI Taxonomy" id="2078573"/>
    <lineage>
        <taxon>Bacteria</taxon>
        <taxon>Bacillati</taxon>
        <taxon>Bacillota</taxon>
        <taxon>Bacilli</taxon>
        <taxon>Bacillales</taxon>
        <taxon>Paenibacillaceae</taxon>
        <taxon>Paenibacillus</taxon>
    </lineage>
</organism>
<reference evidence="2 3" key="1">
    <citation type="journal article" date="2019" name="Microorganisms">
        <title>Paenibacillus lutrae sp. nov., A Chitinolytic Species Isolated from A River Otter in Castril Natural Park, Granada, Spain.</title>
        <authorList>
            <person name="Rodriguez M."/>
            <person name="Reina J.C."/>
            <person name="Bejar V."/>
            <person name="Llamas I."/>
        </authorList>
    </citation>
    <scope>NUCLEOTIDE SEQUENCE [LARGE SCALE GENOMIC DNA]</scope>
    <source>
        <strain evidence="2 3">N10</strain>
    </source>
</reference>
<evidence type="ECO:0000313" key="2">
    <source>
        <dbReference type="EMBL" id="MVP00394.1"/>
    </source>
</evidence>
<keyword evidence="1" id="KW-1133">Transmembrane helix</keyword>